<dbReference type="SUPFAM" id="SSF52047">
    <property type="entry name" value="RNI-like"/>
    <property type="match status" value="1"/>
</dbReference>
<dbReference type="SMART" id="SM00369">
    <property type="entry name" value="LRR_TYP"/>
    <property type="match status" value="8"/>
</dbReference>
<dbReference type="AlphaFoldDB" id="A0ABD0LR08"/>
<name>A0ABD0LR08_9CAEN</name>
<dbReference type="PANTHER" id="PTHR24366">
    <property type="entry name" value="IG(IMMUNOGLOBULIN) AND LRR(LEUCINE RICH REPEAT) DOMAINS"/>
    <property type="match status" value="1"/>
</dbReference>
<organism evidence="3 4">
    <name type="scientific">Batillaria attramentaria</name>
    <dbReference type="NCBI Taxonomy" id="370345"/>
    <lineage>
        <taxon>Eukaryota</taxon>
        <taxon>Metazoa</taxon>
        <taxon>Spiralia</taxon>
        <taxon>Lophotrochozoa</taxon>
        <taxon>Mollusca</taxon>
        <taxon>Gastropoda</taxon>
        <taxon>Caenogastropoda</taxon>
        <taxon>Sorbeoconcha</taxon>
        <taxon>Cerithioidea</taxon>
        <taxon>Batillariidae</taxon>
        <taxon>Batillaria</taxon>
    </lineage>
</organism>
<dbReference type="InterPro" id="IPR003591">
    <property type="entry name" value="Leu-rich_rpt_typical-subtyp"/>
</dbReference>
<evidence type="ECO:0000313" key="4">
    <source>
        <dbReference type="Proteomes" id="UP001519460"/>
    </source>
</evidence>
<reference evidence="3 4" key="1">
    <citation type="journal article" date="2023" name="Sci. Data">
        <title>Genome assembly of the Korean intertidal mud-creeper Batillaria attramentaria.</title>
        <authorList>
            <person name="Patra A.K."/>
            <person name="Ho P.T."/>
            <person name="Jun S."/>
            <person name="Lee S.J."/>
            <person name="Kim Y."/>
            <person name="Won Y.J."/>
        </authorList>
    </citation>
    <scope>NUCLEOTIDE SEQUENCE [LARGE SCALE GENOMIC DNA]</scope>
    <source>
        <strain evidence="3">Wonlab-2016</strain>
    </source>
</reference>
<keyword evidence="4" id="KW-1185">Reference proteome</keyword>
<proteinExistence type="predicted"/>
<sequence>MLQLRPPATRVFVSCPGRGDAFFTMAYTGKTNVFVIVMCFVVMRLNVQMLALQAIFCWSTPVSPFLITHNCFQELCRCNRFTLDCSSNFGSLTYVPSVMDNVKVLNFSNNKLTILPDKFFVNVSKTVWLLDLYNNGLEHISDKAFEGMAKLDTVLIGGNNLNYTSLAPVFAIPTLEKLDIKCGNLGPIPKEVFANVSMSSLTHLDLSWNRIDSLDMQALQPLPRLTNLSLLSNGLYDLRTAHLGSLRYVSFHNNRLAQFPQTCQTGKTTSLFPSLVQLHLDFNVITSIEDPVCLPNLTELDMKYNRLVHFESNMFSPQRFPALTQLEVNQMEKTIRKIERFAFNNSALIRLAMGFNYELDFASSVVDKDAFRGCSSLQVLYLDKTNFHTVTEERFHQLFGHLSSVRILYLGYCKISQITKTTFSRFPLLSSLALYNNRLSDIPDGAFDQLRNLKVLKLNNNLLPTVPRTAISEATLERFVLLAMIFLLHESVVASYFYVKKSTEPSEVTFAFLSEKCTLF</sequence>
<dbReference type="PROSITE" id="PS51450">
    <property type="entry name" value="LRR"/>
    <property type="match status" value="2"/>
</dbReference>
<dbReference type="InterPro" id="IPR001611">
    <property type="entry name" value="Leu-rich_rpt"/>
</dbReference>
<dbReference type="Pfam" id="PF13855">
    <property type="entry name" value="LRR_8"/>
    <property type="match status" value="3"/>
</dbReference>
<dbReference type="PANTHER" id="PTHR24366:SF96">
    <property type="entry name" value="LEUCINE RICH REPEAT CONTAINING 53"/>
    <property type="match status" value="1"/>
</dbReference>
<keyword evidence="1" id="KW-0433">Leucine-rich repeat</keyword>
<protein>
    <submittedName>
        <fullName evidence="3">Uncharacterized protein</fullName>
    </submittedName>
</protein>
<gene>
    <name evidence="3" type="ORF">BaRGS_00007236</name>
</gene>
<evidence type="ECO:0000313" key="3">
    <source>
        <dbReference type="EMBL" id="KAK7501432.1"/>
    </source>
</evidence>
<keyword evidence="2" id="KW-0677">Repeat</keyword>
<evidence type="ECO:0000256" key="2">
    <source>
        <dbReference type="ARBA" id="ARBA00022737"/>
    </source>
</evidence>
<dbReference type="Pfam" id="PF13306">
    <property type="entry name" value="LRR_5"/>
    <property type="match status" value="1"/>
</dbReference>
<dbReference type="Proteomes" id="UP001519460">
    <property type="component" value="Unassembled WGS sequence"/>
</dbReference>
<dbReference type="EMBL" id="JACVVK020000031">
    <property type="protein sequence ID" value="KAK7501432.1"/>
    <property type="molecule type" value="Genomic_DNA"/>
</dbReference>
<accession>A0ABD0LR08</accession>
<dbReference type="InterPro" id="IPR026906">
    <property type="entry name" value="LRR_5"/>
</dbReference>
<dbReference type="InterPro" id="IPR032675">
    <property type="entry name" value="LRR_dom_sf"/>
</dbReference>
<dbReference type="Gene3D" id="3.80.10.10">
    <property type="entry name" value="Ribonuclease Inhibitor"/>
    <property type="match status" value="2"/>
</dbReference>
<comment type="caution">
    <text evidence="3">The sequence shown here is derived from an EMBL/GenBank/DDBJ whole genome shotgun (WGS) entry which is preliminary data.</text>
</comment>
<evidence type="ECO:0000256" key="1">
    <source>
        <dbReference type="ARBA" id="ARBA00022614"/>
    </source>
</evidence>